<keyword evidence="2" id="KW-0812">Transmembrane</keyword>
<feature type="transmembrane region" description="Helical" evidence="2">
    <location>
        <begin position="573"/>
        <end position="591"/>
    </location>
</feature>
<sequence>MVELVLHPHITNYTWCQEFYNNIVIGKYEQVKEFLDKNKGIVSSRITVGYDLPLHIAARAGQLKIVNLLLDNMTEEVMTVNKDLKTALHLAASAGHLDVIEALVKKQDRLLLVQAYFETPLVLAIRNQQKKVVKFLYDITCKMDKDESNWRNSNSDEHNLYRATVLTSLIHGRFFNLAYKLLKSFPDLVLTKDIRGQTAVTALIETTFENQTWWSAFSMLLSAGIEDIKSRFSFRRRKQDVENVDNPQADAFVPRPLKSATDKNQIRLMSVDAFNLLRLICQQIATLKIIDADDEEDNNRDKELTKSITDALFLAVKKGNVDFVAEILRYCPRLARLLNEEDMNLFHASILHRQDKIFQLIDDLDVPTNTIDAYWDKKTHNNTLHLVATLPPVERLNQISGAALQARKELIWFMKVQAILPHARQEENNKEKKTPRMLFDEMHDGLFKQGEEWMKRTADACMVVAVLVASAMLSATLQLPGAARNDTGITIFISEHEYFNSFIISNMISLLFSSASVIAFLSIYISRFSQRDFLEALPRMLSIGLLFLYISIAAMMTNFVSTILMVLRNEIKWAMAPPAFLSMFPIFVISLRQLPLLFEMMHSTYSLTIFTESTKHLNI</sequence>
<reference evidence="4 5" key="1">
    <citation type="journal article" date="2020" name="Mol. Biol. Evol.">
        <title>Distinct Expression and Methylation Patterns for Genes with Different Fates following a Single Whole-Genome Duplication in Flowering Plants.</title>
        <authorList>
            <person name="Shi T."/>
            <person name="Rahmani R.S."/>
            <person name="Gugger P.F."/>
            <person name="Wang M."/>
            <person name="Li H."/>
            <person name="Zhang Y."/>
            <person name="Li Z."/>
            <person name="Wang Q."/>
            <person name="Van de Peer Y."/>
            <person name="Marchal K."/>
            <person name="Chen J."/>
        </authorList>
    </citation>
    <scope>NUCLEOTIDE SEQUENCE [LARGE SCALE GENOMIC DNA]</scope>
    <source>
        <tissue evidence="4">Leaf</tissue>
    </source>
</reference>
<dbReference type="InterPro" id="IPR036770">
    <property type="entry name" value="Ankyrin_rpt-contain_sf"/>
</dbReference>
<dbReference type="SUPFAM" id="SSF48403">
    <property type="entry name" value="Ankyrin repeat"/>
    <property type="match status" value="1"/>
</dbReference>
<evidence type="ECO:0000259" key="3">
    <source>
        <dbReference type="Pfam" id="PF13962"/>
    </source>
</evidence>
<dbReference type="InterPro" id="IPR026961">
    <property type="entry name" value="PGG_dom"/>
</dbReference>
<keyword evidence="5" id="KW-1185">Reference proteome</keyword>
<evidence type="ECO:0000256" key="1">
    <source>
        <dbReference type="PROSITE-ProRule" id="PRU00023"/>
    </source>
</evidence>
<keyword evidence="1" id="KW-0040">ANK repeat</keyword>
<feature type="repeat" description="ANK" evidence="1">
    <location>
        <begin position="83"/>
        <end position="106"/>
    </location>
</feature>
<dbReference type="EMBL" id="DUZY01000001">
    <property type="protein sequence ID" value="DAD22445.1"/>
    <property type="molecule type" value="Genomic_DNA"/>
</dbReference>
<feature type="domain" description="PGG" evidence="3">
    <location>
        <begin position="451"/>
        <end position="565"/>
    </location>
</feature>
<dbReference type="Gene3D" id="1.25.40.20">
    <property type="entry name" value="Ankyrin repeat-containing domain"/>
    <property type="match status" value="1"/>
</dbReference>
<keyword evidence="2" id="KW-0472">Membrane</keyword>
<evidence type="ECO:0000256" key="2">
    <source>
        <dbReference type="SAM" id="Phobius"/>
    </source>
</evidence>
<name>A0A822XUF7_NELNU</name>
<evidence type="ECO:0000313" key="4">
    <source>
        <dbReference type="EMBL" id="DAD22445.1"/>
    </source>
</evidence>
<feature type="transmembrane region" description="Helical" evidence="2">
    <location>
        <begin position="460"/>
        <end position="479"/>
    </location>
</feature>
<dbReference type="InterPro" id="IPR002110">
    <property type="entry name" value="Ankyrin_rpt"/>
</dbReference>
<dbReference type="Pfam" id="PF12796">
    <property type="entry name" value="Ank_2"/>
    <property type="match status" value="1"/>
</dbReference>
<protein>
    <recommendedName>
        <fullName evidence="3">PGG domain-containing protein</fullName>
    </recommendedName>
</protein>
<evidence type="ECO:0000313" key="5">
    <source>
        <dbReference type="Proteomes" id="UP000607653"/>
    </source>
</evidence>
<dbReference type="PANTHER" id="PTHR24177:SF292">
    <property type="entry name" value="ANKYRIN REPEAT FAMILY PROTEIN-RELATED"/>
    <property type="match status" value="1"/>
</dbReference>
<keyword evidence="2" id="KW-1133">Transmembrane helix</keyword>
<dbReference type="Proteomes" id="UP000607653">
    <property type="component" value="Unassembled WGS sequence"/>
</dbReference>
<dbReference type="AlphaFoldDB" id="A0A822XUF7"/>
<feature type="transmembrane region" description="Helical" evidence="2">
    <location>
        <begin position="499"/>
        <end position="525"/>
    </location>
</feature>
<organism evidence="4 5">
    <name type="scientific">Nelumbo nucifera</name>
    <name type="common">Sacred lotus</name>
    <dbReference type="NCBI Taxonomy" id="4432"/>
    <lineage>
        <taxon>Eukaryota</taxon>
        <taxon>Viridiplantae</taxon>
        <taxon>Streptophyta</taxon>
        <taxon>Embryophyta</taxon>
        <taxon>Tracheophyta</taxon>
        <taxon>Spermatophyta</taxon>
        <taxon>Magnoliopsida</taxon>
        <taxon>Proteales</taxon>
        <taxon>Nelumbonaceae</taxon>
        <taxon>Nelumbo</taxon>
    </lineage>
</organism>
<comment type="caution">
    <text evidence="4">The sequence shown here is derived from an EMBL/GenBank/DDBJ whole genome shotgun (WGS) entry which is preliminary data.</text>
</comment>
<gene>
    <name evidence="4" type="ORF">HUJ06_023908</name>
</gene>
<dbReference type="Pfam" id="PF13962">
    <property type="entry name" value="PGG"/>
    <property type="match status" value="1"/>
</dbReference>
<dbReference type="SMART" id="SM00248">
    <property type="entry name" value="ANK"/>
    <property type="match status" value="4"/>
</dbReference>
<dbReference type="PROSITE" id="PS50088">
    <property type="entry name" value="ANK_REPEAT"/>
    <property type="match status" value="1"/>
</dbReference>
<accession>A0A822XUF7</accession>
<feature type="transmembrane region" description="Helical" evidence="2">
    <location>
        <begin position="546"/>
        <end position="567"/>
    </location>
</feature>
<dbReference type="PANTHER" id="PTHR24177">
    <property type="entry name" value="CASKIN"/>
    <property type="match status" value="1"/>
</dbReference>
<dbReference type="PROSITE" id="PS50297">
    <property type="entry name" value="ANK_REP_REGION"/>
    <property type="match status" value="1"/>
</dbReference>
<proteinExistence type="predicted"/>